<dbReference type="SUPFAM" id="SSF56112">
    <property type="entry name" value="Protein kinase-like (PK-like)"/>
    <property type="match status" value="1"/>
</dbReference>
<reference evidence="2" key="1">
    <citation type="submission" date="2025-08" db="UniProtKB">
        <authorList>
            <consortium name="RefSeq"/>
        </authorList>
    </citation>
    <scope>IDENTIFICATION</scope>
    <source>
        <strain evidence="2">Tuebingen</strain>
        <tissue evidence="2">Fibroblasts and whole tissue</tissue>
    </source>
</reference>
<dbReference type="AlphaFoldDB" id="A0AB32T8E3"/>
<dbReference type="Gene3D" id="3.30.200.20">
    <property type="entry name" value="Phosphorylase Kinase, domain 1"/>
    <property type="match status" value="1"/>
</dbReference>
<proteinExistence type="predicted"/>
<evidence type="ECO:0000313" key="1">
    <source>
        <dbReference type="Proteomes" id="UP000000437"/>
    </source>
</evidence>
<dbReference type="KEGG" id="dre:137487295"/>
<gene>
    <name evidence="2" type="primary">LOC137487295</name>
</gene>
<dbReference type="RefSeq" id="XP_068071310.2">
    <property type="nucleotide sequence ID" value="XM_068215209.2"/>
</dbReference>
<name>A0AB32T8E3_DANRE</name>
<keyword evidence="1" id="KW-1185">Reference proteome</keyword>
<protein>
    <submittedName>
        <fullName evidence="2">Serine/threonine-protein kinase pim-2-like isoform X1</fullName>
    </submittedName>
</protein>
<organism evidence="1 2">
    <name type="scientific">Danio rerio</name>
    <name type="common">Zebrafish</name>
    <name type="synonym">Brachydanio rerio</name>
    <dbReference type="NCBI Taxonomy" id="7955"/>
    <lineage>
        <taxon>Eukaryota</taxon>
        <taxon>Metazoa</taxon>
        <taxon>Chordata</taxon>
        <taxon>Craniata</taxon>
        <taxon>Vertebrata</taxon>
        <taxon>Euteleostomi</taxon>
        <taxon>Actinopterygii</taxon>
        <taxon>Neopterygii</taxon>
        <taxon>Teleostei</taxon>
        <taxon>Ostariophysi</taxon>
        <taxon>Cypriniformes</taxon>
        <taxon>Danionidae</taxon>
        <taxon>Danioninae</taxon>
        <taxon>Danio</taxon>
    </lineage>
</organism>
<evidence type="ECO:0000313" key="2">
    <source>
        <dbReference type="RefSeq" id="XP_068071310.2"/>
    </source>
</evidence>
<dbReference type="Proteomes" id="UP000000437">
    <property type="component" value="Chromosome 19"/>
</dbReference>
<sequence>MALKRKRCSQGTQVYDFHTRTPPTSSANVAENHSPVGVGEEIEIQVRKKRRWESFEKPLSLYAEDDNQWMTFLCGQKRKRSCHSSHVNDFHPHTPQISITSLQSTDVAEESERKRRRTDSPEKLLSCKVQKSSSSSSQEDQTSVQIHKKSSEGDILDRYELGKEIGEGGFGSVYEGKHLEDGLEVAVKIARKPSNMKYINIAGHPEPLPLEIGLLILAHRGGKVPEIIELLDWQDQQDCYIMILERPSPCVDLLDFIMSLGSITELQAQKIMEQATTAGLMCCRRGVFHRDIKLENLLVNTDTLEVKLIDFGCGALLQDSGYDSFCGTKEYFPPEYYLDDEYHAEPSTVWSLGVLLFLLLCQRFPEVTDTQRIDDGNWTEPGLSEECCDLIQALLQENPSQRIPLEEIILHQWFKVLNCRSASNDLENRFSFHLKKVFFIVHFMVFVYCDESESITLIWCVSECFRSRNKQ</sequence>
<dbReference type="InterPro" id="IPR011009">
    <property type="entry name" value="Kinase-like_dom_sf"/>
</dbReference>
<accession>A0AB32T8E3</accession>